<evidence type="ECO:0000259" key="1">
    <source>
        <dbReference type="Pfam" id="PF04480"/>
    </source>
</evidence>
<dbReference type="EMBL" id="JAUTBF010000001">
    <property type="protein sequence ID" value="MDQ1122758.1"/>
    <property type="molecule type" value="Genomic_DNA"/>
</dbReference>
<keyword evidence="2" id="KW-0255">Endonuclease</keyword>
<dbReference type="SUPFAM" id="SSF52980">
    <property type="entry name" value="Restriction endonuclease-like"/>
    <property type="match status" value="1"/>
</dbReference>
<organism evidence="2 3">
    <name type="scientific">Microbacterium trichothecenolyticum</name>
    <name type="common">Aureobacterium trichothecenolyticum</name>
    <dbReference type="NCBI Taxonomy" id="69370"/>
    <lineage>
        <taxon>Bacteria</taxon>
        <taxon>Bacillati</taxon>
        <taxon>Actinomycetota</taxon>
        <taxon>Actinomycetes</taxon>
        <taxon>Micrococcales</taxon>
        <taxon>Microbacteriaceae</taxon>
        <taxon>Microbacterium</taxon>
    </lineage>
</organism>
<dbReference type="GO" id="GO:0004519">
    <property type="term" value="F:endonuclease activity"/>
    <property type="evidence" value="ECO:0007669"/>
    <property type="project" value="UniProtKB-KW"/>
</dbReference>
<keyword evidence="2" id="KW-0540">Nuclease</keyword>
<evidence type="ECO:0000313" key="3">
    <source>
        <dbReference type="Proteomes" id="UP001226691"/>
    </source>
</evidence>
<evidence type="ECO:0000313" key="2">
    <source>
        <dbReference type="EMBL" id="MDQ1122758.1"/>
    </source>
</evidence>
<dbReference type="Pfam" id="PF04480">
    <property type="entry name" value="DUF559"/>
    <property type="match status" value="1"/>
</dbReference>
<proteinExistence type="predicted"/>
<dbReference type="InterPro" id="IPR007569">
    <property type="entry name" value="DUF559"/>
</dbReference>
<dbReference type="Gene3D" id="3.40.960.10">
    <property type="entry name" value="VSR Endonuclease"/>
    <property type="match status" value="1"/>
</dbReference>
<gene>
    <name evidence="2" type="ORF">QE412_001331</name>
</gene>
<comment type="caution">
    <text evidence="2">The sequence shown here is derived from an EMBL/GenBank/DDBJ whole genome shotgun (WGS) entry which is preliminary data.</text>
</comment>
<keyword evidence="2" id="KW-0378">Hydrolase</keyword>
<dbReference type="InterPro" id="IPR011335">
    <property type="entry name" value="Restrct_endonuc-II-like"/>
</dbReference>
<protein>
    <submittedName>
        <fullName evidence="2">Very-short-patch-repair endonuclease</fullName>
    </submittedName>
</protein>
<feature type="domain" description="DUF559" evidence="1">
    <location>
        <begin position="192"/>
        <end position="270"/>
    </location>
</feature>
<dbReference type="RefSeq" id="WP_307481426.1">
    <property type="nucleotide sequence ID" value="NZ_JAUTBF010000001.1"/>
</dbReference>
<sequence>MSDALVEFLRRRGGAVHTRAVRAAGFTPHTMVSAVREGRIERIRRSWLIHVECTPHRRAAAARGGRLTCVSAAAERGLWVPAPADPHIWVPSTASRLDATDVRLHRAVGPVPLARIEPDEHIVNVLYHVASCLPPADALAVWESALRQRLVDGEVLRRVIWRSPRAAEMARVAGALSDSGLESHFRALLSAAGISMRQQVRIDGHHVDGLIGERLVVQLDGFAFHSAPADRRRDLEQDARLVLRGYTVLRFDYAQVMLEPATVVDRVRTAMAQGLHLGPSPR</sequence>
<dbReference type="Proteomes" id="UP001226691">
    <property type="component" value="Unassembled WGS sequence"/>
</dbReference>
<accession>A0ABU0TSX7</accession>
<name>A0ABU0TSX7_MICTR</name>
<reference evidence="2 3" key="1">
    <citation type="submission" date="2023-07" db="EMBL/GenBank/DDBJ databases">
        <title>Functional and genomic diversity of the sorghum phyllosphere microbiome.</title>
        <authorList>
            <person name="Shade A."/>
        </authorList>
    </citation>
    <scope>NUCLEOTIDE SEQUENCE [LARGE SCALE GENOMIC DNA]</scope>
    <source>
        <strain evidence="2 3">SORGH_AS_1207</strain>
    </source>
</reference>
<keyword evidence="3" id="KW-1185">Reference proteome</keyword>